<sequence>MKLIKKLNLNYVLLIFLVFVSIIFSKITLDISDFTNACTVKQNLSVHFNSGLLVGFRNDVDKDVSTYRTLWITPDKNNNLKIVKEMNFILVPHKDTFWQVEPIYYSFTNTADSIEYPVAHAISDSYVPGTFEYKYNTYKSRLEFVDRNHVSLSTYITNHPNNENSSINESCSIVELEKLTEFKNTEDRLTMHDVFKDKAIPIIKKFKNEKITLGESSYKNSINTTSGDTWNVARNEGKWVAQIGKTFKYSGDSSKYILYNTDLDLPQSIVSYNELCTSFSSIKDLIPDAEDAISSPGKEILGVFTPNKFTLYPYLDNKIGKSVLDIDLDEHETMIMAQWASENSIADWTNTFNASFPEISSN</sequence>
<dbReference type="PATRIC" id="fig|1121326.3.peg.3801"/>
<gene>
    <name evidence="2" type="ORF">CLMAG_37570</name>
</gene>
<protein>
    <submittedName>
        <fullName evidence="2">Uncharacterized protein</fullName>
    </submittedName>
</protein>
<keyword evidence="3" id="KW-1185">Reference proteome</keyword>
<evidence type="ECO:0000313" key="2">
    <source>
        <dbReference type="EMBL" id="KZL90846.1"/>
    </source>
</evidence>
<dbReference type="STRING" id="1121326.CLMAG_37570"/>
<keyword evidence="1" id="KW-0472">Membrane</keyword>
<organism evidence="2 3">
    <name type="scientific">Clostridium magnum DSM 2767</name>
    <dbReference type="NCBI Taxonomy" id="1121326"/>
    <lineage>
        <taxon>Bacteria</taxon>
        <taxon>Bacillati</taxon>
        <taxon>Bacillota</taxon>
        <taxon>Clostridia</taxon>
        <taxon>Eubacteriales</taxon>
        <taxon>Clostridiaceae</taxon>
        <taxon>Clostridium</taxon>
    </lineage>
</organism>
<reference evidence="2 3" key="1">
    <citation type="submission" date="2016-04" db="EMBL/GenBank/DDBJ databases">
        <title>Genome sequence of Clostridium magnum DSM 2767.</title>
        <authorList>
            <person name="Poehlein A."/>
            <person name="Uhlig R."/>
            <person name="Fischer R."/>
            <person name="Bahl H."/>
            <person name="Daniel R."/>
        </authorList>
    </citation>
    <scope>NUCLEOTIDE SEQUENCE [LARGE SCALE GENOMIC DNA]</scope>
    <source>
        <strain evidence="2 3">DSM 2767</strain>
    </source>
</reference>
<accession>A0A161X9F2</accession>
<keyword evidence="1" id="KW-1133">Transmembrane helix</keyword>
<keyword evidence="1" id="KW-0812">Transmembrane</keyword>
<dbReference type="Proteomes" id="UP000076603">
    <property type="component" value="Unassembled WGS sequence"/>
</dbReference>
<evidence type="ECO:0000256" key="1">
    <source>
        <dbReference type="SAM" id="Phobius"/>
    </source>
</evidence>
<evidence type="ECO:0000313" key="3">
    <source>
        <dbReference type="Proteomes" id="UP000076603"/>
    </source>
</evidence>
<name>A0A161X9F2_9CLOT</name>
<dbReference type="RefSeq" id="WP_066625705.1">
    <property type="nucleotide sequence ID" value="NZ_FQXL01000013.1"/>
</dbReference>
<comment type="caution">
    <text evidence="2">The sequence shown here is derived from an EMBL/GenBank/DDBJ whole genome shotgun (WGS) entry which is preliminary data.</text>
</comment>
<dbReference type="AlphaFoldDB" id="A0A161X9F2"/>
<dbReference type="EMBL" id="LWAE01000004">
    <property type="protein sequence ID" value="KZL90846.1"/>
    <property type="molecule type" value="Genomic_DNA"/>
</dbReference>
<proteinExistence type="predicted"/>
<feature type="transmembrane region" description="Helical" evidence="1">
    <location>
        <begin position="7"/>
        <end position="29"/>
    </location>
</feature>
<dbReference type="OrthoDB" id="2677224at2"/>